<dbReference type="STRING" id="1314785.A0A165BBR9"/>
<dbReference type="PANTHER" id="PTHR21310:SF39">
    <property type="entry name" value="AMINOGLYCOSIDE PHOSPHOTRANSFERASE DOMAIN-CONTAINING PROTEIN"/>
    <property type="match status" value="1"/>
</dbReference>
<feature type="domain" description="Aminoglycoside phosphotransferase" evidence="1">
    <location>
        <begin position="93"/>
        <end position="153"/>
    </location>
</feature>
<dbReference type="RefSeq" id="XP_040758430.1">
    <property type="nucleotide sequence ID" value="XM_040910149.1"/>
</dbReference>
<dbReference type="AlphaFoldDB" id="A0A165BBR9"/>
<dbReference type="PANTHER" id="PTHR21310">
    <property type="entry name" value="AMINOGLYCOSIDE PHOSPHOTRANSFERASE-RELATED-RELATED"/>
    <property type="match status" value="1"/>
</dbReference>
<dbReference type="Pfam" id="PF01636">
    <property type="entry name" value="APH"/>
    <property type="match status" value="1"/>
</dbReference>
<dbReference type="InParanoid" id="A0A165BBR9"/>
<accession>A0A165BBR9</accession>
<dbReference type="InterPro" id="IPR002575">
    <property type="entry name" value="Aminoglycoside_PTrfase"/>
</dbReference>
<dbReference type="InterPro" id="IPR011009">
    <property type="entry name" value="Kinase-like_dom_sf"/>
</dbReference>
<dbReference type="SUPFAM" id="SSF56112">
    <property type="entry name" value="Protein kinase-like (PK-like)"/>
    <property type="match status" value="1"/>
</dbReference>
<protein>
    <recommendedName>
        <fullName evidence="1">Aminoglycoside phosphotransferase domain-containing protein</fullName>
    </recommendedName>
</protein>
<dbReference type="GeneID" id="63827178"/>
<name>A0A165BBR9_9APHY</name>
<dbReference type="Gene3D" id="3.90.1200.10">
    <property type="match status" value="1"/>
</dbReference>
<sequence>MEFVPGRTLDQCWSSLSLWRKVKIIWTLRGYVKQLRQVHYRPAEGELRPGPIGEQPQECEGLCFTDYGAGPFSNYAELAEWFSHKLSVAQRMKKASILARPFDASMPLVLTHLDLAPRNLLLGNDNRLWVLDWGLSGFYPRWFEYAAMVWDWEQLGG</sequence>
<dbReference type="InterPro" id="IPR051678">
    <property type="entry name" value="AGP_Transferase"/>
</dbReference>
<dbReference type="OrthoDB" id="4177236at2759"/>
<evidence type="ECO:0000313" key="2">
    <source>
        <dbReference type="EMBL" id="KZT00690.1"/>
    </source>
</evidence>
<gene>
    <name evidence="2" type="ORF">LAESUDRAFT_731995</name>
</gene>
<evidence type="ECO:0000259" key="1">
    <source>
        <dbReference type="Pfam" id="PF01636"/>
    </source>
</evidence>
<proteinExistence type="predicted"/>
<keyword evidence="3" id="KW-1185">Reference proteome</keyword>
<organism evidence="2 3">
    <name type="scientific">Laetiporus sulphureus 93-53</name>
    <dbReference type="NCBI Taxonomy" id="1314785"/>
    <lineage>
        <taxon>Eukaryota</taxon>
        <taxon>Fungi</taxon>
        <taxon>Dikarya</taxon>
        <taxon>Basidiomycota</taxon>
        <taxon>Agaricomycotina</taxon>
        <taxon>Agaricomycetes</taxon>
        <taxon>Polyporales</taxon>
        <taxon>Laetiporus</taxon>
    </lineage>
</organism>
<reference evidence="2 3" key="1">
    <citation type="journal article" date="2016" name="Mol. Biol. Evol.">
        <title>Comparative Genomics of Early-Diverging Mushroom-Forming Fungi Provides Insights into the Origins of Lignocellulose Decay Capabilities.</title>
        <authorList>
            <person name="Nagy L.G."/>
            <person name="Riley R."/>
            <person name="Tritt A."/>
            <person name="Adam C."/>
            <person name="Daum C."/>
            <person name="Floudas D."/>
            <person name="Sun H."/>
            <person name="Yadav J.S."/>
            <person name="Pangilinan J."/>
            <person name="Larsson K.H."/>
            <person name="Matsuura K."/>
            <person name="Barry K."/>
            <person name="Labutti K."/>
            <person name="Kuo R."/>
            <person name="Ohm R.A."/>
            <person name="Bhattacharya S.S."/>
            <person name="Shirouzu T."/>
            <person name="Yoshinaga Y."/>
            <person name="Martin F.M."/>
            <person name="Grigoriev I.V."/>
            <person name="Hibbett D.S."/>
        </authorList>
    </citation>
    <scope>NUCLEOTIDE SEQUENCE [LARGE SCALE GENOMIC DNA]</scope>
    <source>
        <strain evidence="2 3">93-53</strain>
    </source>
</reference>
<dbReference type="EMBL" id="KV427679">
    <property type="protein sequence ID" value="KZT00690.1"/>
    <property type="molecule type" value="Genomic_DNA"/>
</dbReference>
<dbReference type="Proteomes" id="UP000076871">
    <property type="component" value="Unassembled WGS sequence"/>
</dbReference>
<evidence type="ECO:0000313" key="3">
    <source>
        <dbReference type="Proteomes" id="UP000076871"/>
    </source>
</evidence>